<dbReference type="Gene3D" id="3.40.50.1820">
    <property type="entry name" value="alpha/beta hydrolase"/>
    <property type="match status" value="1"/>
</dbReference>
<dbReference type="PANTHER" id="PTHR43433:SF5">
    <property type="entry name" value="AB HYDROLASE-1 DOMAIN-CONTAINING PROTEIN"/>
    <property type="match status" value="1"/>
</dbReference>
<feature type="domain" description="AB hydrolase-1" evidence="1">
    <location>
        <begin position="22"/>
        <end position="251"/>
    </location>
</feature>
<protein>
    <submittedName>
        <fullName evidence="2">Alpha/beta fold hydrolase</fullName>
    </submittedName>
</protein>
<name>A0A5B8CP07_SPHSA</name>
<dbReference type="AlphaFoldDB" id="A0A5B8CP07"/>
<accession>A0A5B8CP07</accession>
<dbReference type="InterPro" id="IPR000639">
    <property type="entry name" value="Epox_hydrolase-like"/>
</dbReference>
<keyword evidence="2" id="KW-0614">Plasmid</keyword>
<gene>
    <name evidence="2" type="ORF">FIL70_25150</name>
</gene>
<dbReference type="RefSeq" id="WP_140043570.1">
    <property type="nucleotide sequence ID" value="NZ_CP041019.1"/>
</dbReference>
<dbReference type="PRINTS" id="PR00412">
    <property type="entry name" value="EPOXHYDRLASE"/>
</dbReference>
<dbReference type="KEGG" id="sufl:FIL70_25150"/>
<dbReference type="SUPFAM" id="SSF53474">
    <property type="entry name" value="alpha/beta-Hydrolases"/>
    <property type="match status" value="1"/>
</dbReference>
<dbReference type="Proteomes" id="UP000311469">
    <property type="component" value="Plasmid pSF2"/>
</dbReference>
<proteinExistence type="predicted"/>
<dbReference type="InterPro" id="IPR000073">
    <property type="entry name" value="AB_hydrolase_1"/>
</dbReference>
<keyword evidence="2" id="KW-0378">Hydrolase</keyword>
<dbReference type="InterPro" id="IPR050471">
    <property type="entry name" value="AB_hydrolase"/>
</dbReference>
<dbReference type="PANTHER" id="PTHR43433">
    <property type="entry name" value="HYDROLASE, ALPHA/BETA FOLD FAMILY PROTEIN"/>
    <property type="match status" value="1"/>
</dbReference>
<evidence type="ECO:0000259" key="1">
    <source>
        <dbReference type="Pfam" id="PF00561"/>
    </source>
</evidence>
<reference evidence="2 3" key="1">
    <citation type="submission" date="2019-06" db="EMBL/GenBank/DDBJ databases">
        <title>Genome organization and adaptive potential of archetypical organophosphate degarding Sphingobium fuliginis ATCC 27551.</title>
        <authorList>
            <person name="Sarwar A."/>
            <person name="Parthasarathy S."/>
            <person name="Singh C."/>
            <person name="Siddavattam D."/>
        </authorList>
    </citation>
    <scope>NUCLEOTIDE SEQUENCE [LARGE SCALE GENOMIC DNA]</scope>
    <source>
        <strain evidence="2 3">ATCC 27551</strain>
        <plasmid evidence="3">psf2</plasmid>
    </source>
</reference>
<evidence type="ECO:0000313" key="3">
    <source>
        <dbReference type="Proteomes" id="UP000311469"/>
    </source>
</evidence>
<dbReference type="EMBL" id="CP041019">
    <property type="protein sequence ID" value="QDC40422.1"/>
    <property type="molecule type" value="Genomic_DNA"/>
</dbReference>
<dbReference type="GO" id="GO:0016787">
    <property type="term" value="F:hydrolase activity"/>
    <property type="evidence" value="ECO:0007669"/>
    <property type="project" value="UniProtKB-KW"/>
</dbReference>
<geneLocation type="plasmid" evidence="3">
    <name>psf2</name>
</geneLocation>
<dbReference type="InterPro" id="IPR029058">
    <property type="entry name" value="AB_hydrolase_fold"/>
</dbReference>
<sequence length="273" mass="30580">MPYTEDTETSIYYETYGDGDELIVLVPGLGLTIESWQPVTELLAGRFRVVVLDPRGSGKSERSGTNVYSGETVARDVRNVMDAVGEGSCHIVGVSMGGMIAQDFMLRYPSRVKSAILFSTSARPDEWFTRLFETRRELIQRVGFYEHFKLFQMFIFSPFSYRDYPERVRAVQASVARNPPDESGYLRQIDYCLNHDVLDDLSKLSLRSLVVSGSGDTLTPPYLGEDIAKVLPESKYVEVEGASHGLVFERPGQVASVIDSFVSTGKYNFDFEG</sequence>
<dbReference type="PRINTS" id="PR00111">
    <property type="entry name" value="ABHYDROLASE"/>
</dbReference>
<dbReference type="Pfam" id="PF00561">
    <property type="entry name" value="Abhydrolase_1"/>
    <property type="match status" value="1"/>
</dbReference>
<evidence type="ECO:0000313" key="2">
    <source>
        <dbReference type="EMBL" id="QDC40422.1"/>
    </source>
</evidence>
<organism evidence="2 3">
    <name type="scientific">Sphingobium fuliginis ATCC 27551</name>
    <dbReference type="NCBI Taxonomy" id="1208342"/>
    <lineage>
        <taxon>Bacteria</taxon>
        <taxon>Pseudomonadati</taxon>
        <taxon>Pseudomonadota</taxon>
        <taxon>Alphaproteobacteria</taxon>
        <taxon>Sphingomonadales</taxon>
        <taxon>Sphingomonadaceae</taxon>
        <taxon>Sphingobium</taxon>
    </lineage>
</organism>